<dbReference type="PANTHER" id="PTHR16133">
    <property type="entry name" value="SOLUTE CARRIER FAMILY 39 ZINC TRANSPORTER , MEMBER 9-RELATED"/>
    <property type="match status" value="1"/>
</dbReference>
<evidence type="ECO:0000313" key="8">
    <source>
        <dbReference type="Ensembl" id="ENSCSAVP00000010406.1"/>
    </source>
</evidence>
<dbReference type="FunCoup" id="H2YYJ5">
    <property type="interactions" value="280"/>
</dbReference>
<dbReference type="GeneTree" id="ENSGT00390000010094"/>
<keyword evidence="3 7" id="KW-0812">Transmembrane</keyword>
<evidence type="ECO:0008006" key="10">
    <source>
        <dbReference type="Google" id="ProtNLM"/>
    </source>
</evidence>
<feature type="transmembrane region" description="Helical" evidence="7">
    <location>
        <begin position="273"/>
        <end position="297"/>
    </location>
</feature>
<dbReference type="eggNOG" id="KOG3907">
    <property type="taxonomic scope" value="Eukaryota"/>
</dbReference>
<evidence type="ECO:0000256" key="5">
    <source>
        <dbReference type="ARBA" id="ARBA00023034"/>
    </source>
</evidence>
<sequence length="333" mass="35653">MAEFWTICLLSIGMFIGCGLAGWIPLAFTLSQRKIQLFTIFGAGLLVGTALAVIIPEGVQTMYNTSPVEMISTQLALLSTVYVLTHQGIRPQPLNEYCCALVNSNNWHTVELCKTHKLTNQHTICESKQHTHTHAGGAHHAIGVSLLLGFVFMLLVDQFGGKVGTGRSQQPDQRSKGHTATIGLVVHAAADGVAMGAAASTDRSDLQFIVFLAIMLHKAPAAFGLVSFLVHEGLEPRKVKRHLLAFALAAPLLAIVTFVFLNQVGLNVMLQDYNATGVAMLFSAGTFLYVATVHVLPEVAQSASGPGKLGLCEVLVLVLGSLFPLILNLSHTH</sequence>
<organism evidence="8 9">
    <name type="scientific">Ciona savignyi</name>
    <name type="common">Pacific transparent sea squirt</name>
    <dbReference type="NCBI Taxonomy" id="51511"/>
    <lineage>
        <taxon>Eukaryota</taxon>
        <taxon>Metazoa</taxon>
        <taxon>Chordata</taxon>
        <taxon>Tunicata</taxon>
        <taxon>Ascidiacea</taxon>
        <taxon>Phlebobranchia</taxon>
        <taxon>Cionidae</taxon>
        <taxon>Ciona</taxon>
    </lineage>
</organism>
<reference evidence="9" key="1">
    <citation type="submission" date="2003-08" db="EMBL/GenBank/DDBJ databases">
        <authorList>
            <person name="Birren B."/>
            <person name="Nusbaum C."/>
            <person name="Abebe A."/>
            <person name="Abouelleil A."/>
            <person name="Adekoya E."/>
            <person name="Ait-zahra M."/>
            <person name="Allen N."/>
            <person name="Allen T."/>
            <person name="An P."/>
            <person name="Anderson M."/>
            <person name="Anderson S."/>
            <person name="Arachchi H."/>
            <person name="Armbruster J."/>
            <person name="Bachantsang P."/>
            <person name="Baldwin J."/>
            <person name="Barry A."/>
            <person name="Bayul T."/>
            <person name="Blitshsteyn B."/>
            <person name="Bloom T."/>
            <person name="Blye J."/>
            <person name="Boguslavskiy L."/>
            <person name="Borowsky M."/>
            <person name="Boukhgalter B."/>
            <person name="Brunache A."/>
            <person name="Butler J."/>
            <person name="Calixte N."/>
            <person name="Calvo S."/>
            <person name="Camarata J."/>
            <person name="Campo K."/>
            <person name="Chang J."/>
            <person name="Cheshatsang Y."/>
            <person name="Citroen M."/>
            <person name="Collymore A."/>
            <person name="Considine T."/>
            <person name="Cook A."/>
            <person name="Cooke P."/>
            <person name="Corum B."/>
            <person name="Cuomo C."/>
            <person name="David R."/>
            <person name="Dawoe T."/>
            <person name="Degray S."/>
            <person name="Dodge S."/>
            <person name="Dooley K."/>
            <person name="Dorje P."/>
            <person name="Dorjee K."/>
            <person name="Dorris L."/>
            <person name="Duffey N."/>
            <person name="Dupes A."/>
            <person name="Elkins T."/>
            <person name="Engels R."/>
            <person name="Erickson J."/>
            <person name="Farina A."/>
            <person name="Faro S."/>
            <person name="Ferreira P."/>
            <person name="Fischer H."/>
            <person name="Fitzgerald M."/>
            <person name="Foley K."/>
            <person name="Gage D."/>
            <person name="Galagan J."/>
            <person name="Gearin G."/>
            <person name="Gnerre S."/>
            <person name="Gnirke A."/>
            <person name="Goyette A."/>
            <person name="Graham J."/>
            <person name="Grandbois E."/>
            <person name="Gyaltsen K."/>
            <person name="Hafez N."/>
            <person name="Hagopian D."/>
            <person name="Hagos B."/>
            <person name="Hall J."/>
            <person name="Hatcher B."/>
            <person name="Heller A."/>
            <person name="Higgins H."/>
            <person name="Honan T."/>
            <person name="Horn A."/>
            <person name="Houde N."/>
            <person name="Hughes L."/>
            <person name="Hulme W."/>
            <person name="Husby E."/>
            <person name="Iliev I."/>
            <person name="Jaffe D."/>
            <person name="Jones C."/>
            <person name="Kamal M."/>
            <person name="Kamat A."/>
            <person name="Kamvysselis M."/>
            <person name="Karlsson E."/>
            <person name="Kells C."/>
            <person name="Kieu A."/>
            <person name="Kisner P."/>
            <person name="Kodira C."/>
            <person name="Kulbokas E."/>
            <person name="Labutti K."/>
            <person name="Lama D."/>
            <person name="Landers T."/>
            <person name="Leger J."/>
            <person name="Levine S."/>
            <person name="Lewis D."/>
            <person name="Lewis T."/>
            <person name="Lindblad-toh K."/>
            <person name="Liu X."/>
            <person name="Lokyitsang T."/>
            <person name="Lokyitsang Y."/>
            <person name="Lucien O."/>
            <person name="Lui A."/>
            <person name="Ma L.J."/>
            <person name="Mabbitt R."/>
            <person name="Macdonald J."/>
            <person name="Maclean C."/>
            <person name="Major J."/>
            <person name="Manning J."/>
            <person name="Marabella R."/>
            <person name="Maru K."/>
            <person name="Matthews C."/>
            <person name="Mauceli E."/>
            <person name="Mccarthy M."/>
            <person name="Mcdonough S."/>
            <person name="Mcghee T."/>
            <person name="Meldrim J."/>
            <person name="Meneus L."/>
            <person name="Mesirov J."/>
            <person name="Mihalev A."/>
            <person name="Mihova T."/>
            <person name="Mikkelsen T."/>
            <person name="Mlenga V."/>
            <person name="Moru K."/>
            <person name="Mozes J."/>
            <person name="Mulrain L."/>
            <person name="Munson G."/>
            <person name="Naylor J."/>
            <person name="Newes C."/>
            <person name="Nguyen C."/>
            <person name="Nguyen N."/>
            <person name="Nguyen T."/>
            <person name="Nicol R."/>
            <person name="Nielsen C."/>
            <person name="Nizzari M."/>
            <person name="Norbu C."/>
            <person name="Norbu N."/>
            <person name="O'donnell P."/>
            <person name="Okoawo O."/>
            <person name="O'leary S."/>
            <person name="Omotosho B."/>
            <person name="O'neill K."/>
            <person name="Osman S."/>
            <person name="Parker S."/>
            <person name="Perrin D."/>
            <person name="Phunkhang P."/>
            <person name="Piqani B."/>
            <person name="Purcell S."/>
            <person name="Rachupka T."/>
            <person name="Ramasamy U."/>
            <person name="Rameau R."/>
            <person name="Ray V."/>
            <person name="Raymond C."/>
            <person name="Retta R."/>
            <person name="Richardson S."/>
            <person name="Rise C."/>
            <person name="Rodriguez J."/>
            <person name="Rogers J."/>
            <person name="Rogov P."/>
            <person name="Rutman M."/>
            <person name="Schupbach R."/>
            <person name="Seaman C."/>
            <person name="Settipalli S."/>
            <person name="Sharpe T."/>
            <person name="Sheridan J."/>
            <person name="Sherpa N."/>
            <person name="Shi J."/>
            <person name="Smirnov S."/>
            <person name="Smith C."/>
            <person name="Sougnez C."/>
            <person name="Spencer B."/>
            <person name="Stalker J."/>
            <person name="Stange-thomann N."/>
            <person name="Stavropoulos S."/>
            <person name="Stetson K."/>
            <person name="Stone C."/>
            <person name="Stone S."/>
            <person name="Stubbs M."/>
            <person name="Talamas J."/>
            <person name="Tchuinga P."/>
            <person name="Tenzing P."/>
            <person name="Tesfaye S."/>
            <person name="Theodore J."/>
            <person name="Thoulutsang Y."/>
            <person name="Topham K."/>
            <person name="Towey S."/>
            <person name="Tsamla T."/>
            <person name="Tsomo N."/>
            <person name="Vallee D."/>
            <person name="Vassiliev H."/>
            <person name="Venkataraman V."/>
            <person name="Vinson J."/>
            <person name="Vo A."/>
            <person name="Wade C."/>
            <person name="Wang S."/>
            <person name="Wangchuk T."/>
            <person name="Wangdi T."/>
            <person name="Whittaker C."/>
            <person name="Wilkinson J."/>
            <person name="Wu Y."/>
            <person name="Wyman D."/>
            <person name="Yadav S."/>
            <person name="Yang S."/>
            <person name="Yang X."/>
            <person name="Yeager S."/>
            <person name="Yee E."/>
            <person name="Young G."/>
            <person name="Zainoun J."/>
            <person name="Zembeck L."/>
            <person name="Zimmer A."/>
            <person name="Zody M."/>
            <person name="Lander E."/>
        </authorList>
    </citation>
    <scope>NUCLEOTIDE SEQUENCE [LARGE SCALE GENOMIC DNA]</scope>
</reference>
<reference evidence="8" key="3">
    <citation type="submission" date="2025-09" db="UniProtKB">
        <authorList>
            <consortium name="Ensembl"/>
        </authorList>
    </citation>
    <scope>IDENTIFICATION</scope>
</reference>
<dbReference type="STRING" id="51511.ENSCSAVP00000010406"/>
<evidence type="ECO:0000313" key="9">
    <source>
        <dbReference type="Proteomes" id="UP000007875"/>
    </source>
</evidence>
<name>H2YYJ5_CIOSA</name>
<keyword evidence="4 7" id="KW-1133">Transmembrane helix</keyword>
<dbReference type="Pfam" id="PF02535">
    <property type="entry name" value="Zip"/>
    <property type="match status" value="1"/>
</dbReference>
<comment type="subcellular location">
    <subcellularLocation>
        <location evidence="1">Endomembrane system</location>
        <topology evidence="1">Multi-pass membrane protein</topology>
    </subcellularLocation>
    <subcellularLocation>
        <location evidence="2">Golgi apparatus membrane</location>
    </subcellularLocation>
</comment>
<feature type="transmembrane region" description="Helical" evidence="7">
    <location>
        <begin position="309"/>
        <end position="327"/>
    </location>
</feature>
<feature type="transmembrane region" description="Helical" evidence="7">
    <location>
        <begin position="35"/>
        <end position="55"/>
    </location>
</feature>
<feature type="transmembrane region" description="Helical" evidence="7">
    <location>
        <begin position="242"/>
        <end position="261"/>
    </location>
</feature>
<reference evidence="8" key="2">
    <citation type="submission" date="2025-08" db="UniProtKB">
        <authorList>
            <consortium name="Ensembl"/>
        </authorList>
    </citation>
    <scope>IDENTIFICATION</scope>
</reference>
<feature type="transmembrane region" description="Helical" evidence="7">
    <location>
        <begin position="6"/>
        <end position="28"/>
    </location>
</feature>
<evidence type="ECO:0000256" key="4">
    <source>
        <dbReference type="ARBA" id="ARBA00022989"/>
    </source>
</evidence>
<dbReference type="Ensembl" id="ENSCSAVT00000010532.1">
    <property type="protein sequence ID" value="ENSCSAVP00000010406.1"/>
    <property type="gene ID" value="ENSCSAVG00000006134.1"/>
</dbReference>
<dbReference type="InParanoid" id="H2YYJ5"/>
<dbReference type="PANTHER" id="PTHR16133:SF0">
    <property type="entry name" value="ZINC_IRON REGULATED TRANSPORTER-RELATED PROTEIN 102B, ISOFORM E"/>
    <property type="match status" value="1"/>
</dbReference>
<keyword evidence="5" id="KW-0333">Golgi apparatus</keyword>
<dbReference type="GO" id="GO:0006829">
    <property type="term" value="P:zinc ion transport"/>
    <property type="evidence" value="ECO:0007669"/>
    <property type="project" value="InterPro"/>
</dbReference>
<dbReference type="GO" id="GO:0000139">
    <property type="term" value="C:Golgi membrane"/>
    <property type="evidence" value="ECO:0007669"/>
    <property type="project" value="UniProtKB-SubCell"/>
</dbReference>
<dbReference type="Proteomes" id="UP000007875">
    <property type="component" value="Unassembled WGS sequence"/>
</dbReference>
<keyword evidence="9" id="KW-1185">Reference proteome</keyword>
<keyword evidence="6 7" id="KW-0472">Membrane</keyword>
<dbReference type="AlphaFoldDB" id="H2YYJ5"/>
<dbReference type="InterPro" id="IPR045891">
    <property type="entry name" value="ZIP9"/>
</dbReference>
<evidence type="ECO:0000256" key="2">
    <source>
        <dbReference type="ARBA" id="ARBA00004394"/>
    </source>
</evidence>
<feature type="transmembrane region" description="Helical" evidence="7">
    <location>
        <begin position="206"/>
        <end position="230"/>
    </location>
</feature>
<dbReference type="GO" id="GO:0046873">
    <property type="term" value="F:metal ion transmembrane transporter activity"/>
    <property type="evidence" value="ECO:0007669"/>
    <property type="project" value="InterPro"/>
</dbReference>
<evidence type="ECO:0000256" key="3">
    <source>
        <dbReference type="ARBA" id="ARBA00022692"/>
    </source>
</evidence>
<evidence type="ECO:0000256" key="1">
    <source>
        <dbReference type="ARBA" id="ARBA00004127"/>
    </source>
</evidence>
<evidence type="ECO:0000256" key="7">
    <source>
        <dbReference type="SAM" id="Phobius"/>
    </source>
</evidence>
<protein>
    <recommendedName>
        <fullName evidence="10">Zinc transporter ZIP9</fullName>
    </recommendedName>
</protein>
<dbReference type="InterPro" id="IPR003689">
    <property type="entry name" value="ZIP"/>
</dbReference>
<evidence type="ECO:0000256" key="6">
    <source>
        <dbReference type="ARBA" id="ARBA00023136"/>
    </source>
</evidence>
<proteinExistence type="predicted"/>
<feature type="transmembrane region" description="Helical" evidence="7">
    <location>
        <begin position="137"/>
        <end position="156"/>
    </location>
</feature>
<accession>H2YYJ5</accession>